<dbReference type="PROSITE" id="PS50240">
    <property type="entry name" value="TRYPSIN_DOM"/>
    <property type="match status" value="1"/>
</dbReference>
<feature type="region of interest" description="Disordered" evidence="1">
    <location>
        <begin position="57"/>
        <end position="81"/>
    </location>
</feature>
<evidence type="ECO:0000313" key="4">
    <source>
        <dbReference type="EMBL" id="CAB3372497.1"/>
    </source>
</evidence>
<dbReference type="InterPro" id="IPR043504">
    <property type="entry name" value="Peptidase_S1_PA_chymotrypsin"/>
</dbReference>
<dbReference type="AlphaFoldDB" id="A0A8S1CUR0"/>
<evidence type="ECO:0000256" key="1">
    <source>
        <dbReference type="SAM" id="MobiDB-lite"/>
    </source>
</evidence>
<keyword evidence="2" id="KW-1133">Transmembrane helix</keyword>
<dbReference type="PANTHER" id="PTHR24260">
    <property type="match status" value="1"/>
</dbReference>
<comment type="caution">
    <text evidence="4">The sequence shown here is derived from an EMBL/GenBank/DDBJ whole genome shotgun (WGS) entry which is preliminary data.</text>
</comment>
<dbReference type="InterPro" id="IPR051333">
    <property type="entry name" value="CLIP_Serine_Protease"/>
</dbReference>
<dbReference type="GO" id="GO:0004252">
    <property type="term" value="F:serine-type endopeptidase activity"/>
    <property type="evidence" value="ECO:0007669"/>
    <property type="project" value="InterPro"/>
</dbReference>
<dbReference type="Pfam" id="PF00089">
    <property type="entry name" value="Trypsin"/>
    <property type="match status" value="1"/>
</dbReference>
<dbReference type="GO" id="GO:0006508">
    <property type="term" value="P:proteolysis"/>
    <property type="evidence" value="ECO:0007669"/>
    <property type="project" value="InterPro"/>
</dbReference>
<feature type="domain" description="Peptidase S1" evidence="3">
    <location>
        <begin position="85"/>
        <end position="301"/>
    </location>
</feature>
<dbReference type="EMBL" id="CADEPI010000073">
    <property type="protein sequence ID" value="CAB3372497.1"/>
    <property type="molecule type" value="Genomic_DNA"/>
</dbReference>
<keyword evidence="5" id="KW-1185">Reference proteome</keyword>
<organism evidence="4 5">
    <name type="scientific">Cloeon dipterum</name>
    <dbReference type="NCBI Taxonomy" id="197152"/>
    <lineage>
        <taxon>Eukaryota</taxon>
        <taxon>Metazoa</taxon>
        <taxon>Ecdysozoa</taxon>
        <taxon>Arthropoda</taxon>
        <taxon>Hexapoda</taxon>
        <taxon>Insecta</taxon>
        <taxon>Pterygota</taxon>
        <taxon>Palaeoptera</taxon>
        <taxon>Ephemeroptera</taxon>
        <taxon>Pisciforma</taxon>
        <taxon>Baetidae</taxon>
        <taxon>Cloeon</taxon>
    </lineage>
</organism>
<evidence type="ECO:0000313" key="5">
    <source>
        <dbReference type="Proteomes" id="UP000494165"/>
    </source>
</evidence>
<feature type="compositionally biased region" description="Low complexity" evidence="1">
    <location>
        <begin position="58"/>
        <end position="79"/>
    </location>
</feature>
<dbReference type="Proteomes" id="UP000494165">
    <property type="component" value="Unassembled WGS sequence"/>
</dbReference>
<dbReference type="SUPFAM" id="SSF50494">
    <property type="entry name" value="Trypsin-like serine proteases"/>
    <property type="match status" value="1"/>
</dbReference>
<proteinExistence type="predicted"/>
<name>A0A8S1CUR0_9INSE</name>
<reference evidence="4 5" key="1">
    <citation type="submission" date="2020-04" db="EMBL/GenBank/DDBJ databases">
        <authorList>
            <person name="Alioto T."/>
            <person name="Alioto T."/>
            <person name="Gomez Garrido J."/>
        </authorList>
    </citation>
    <scope>NUCLEOTIDE SEQUENCE [LARGE SCALE GENOMIC DNA]</scope>
</reference>
<keyword evidence="2" id="KW-0812">Transmembrane</keyword>
<evidence type="ECO:0000256" key="2">
    <source>
        <dbReference type="SAM" id="Phobius"/>
    </source>
</evidence>
<feature type="transmembrane region" description="Helical" evidence="2">
    <location>
        <begin position="26"/>
        <end position="51"/>
    </location>
</feature>
<dbReference type="PANTHER" id="PTHR24260:SF136">
    <property type="entry name" value="GH08193P-RELATED"/>
    <property type="match status" value="1"/>
</dbReference>
<gene>
    <name evidence="4" type="ORF">CLODIP_2_CD12805</name>
</gene>
<protein>
    <recommendedName>
        <fullName evidence="3">Peptidase S1 domain-containing protein</fullName>
    </recommendedName>
</protein>
<dbReference type="SMART" id="SM00020">
    <property type="entry name" value="Tryp_SPc"/>
    <property type="match status" value="1"/>
</dbReference>
<dbReference type="OrthoDB" id="5565075at2759"/>
<keyword evidence="2" id="KW-0472">Membrane</keyword>
<sequence>MHLAELTYSTEEGGKKHKKSMATCSFCLRHTLVALLIILLAATTMATIFLLDRGDKGTTTTQSPIPTTTTKTTTTTTTTKPPPTFTVMISINNGESFCGGSLIKRDRVLTAHQCCLEANTFTIFLGGIYEPSRQIGKPSTTFKTHDSNRIDDGVCVIHLDAPLSGEGFRTIRLPASSQCSETFEKDKATISSWGRPSNDETSNTKPIYTDVIINEKEVCKHHYPEADTVGTICTYDTSRSGICDGHAGDPLFITEPDGLETQIGIASFGPHTDVDSRCSPDYPDGFVRVTSFLQLICDLGDVIIRH</sequence>
<dbReference type="InterPro" id="IPR001254">
    <property type="entry name" value="Trypsin_dom"/>
</dbReference>
<accession>A0A8S1CUR0</accession>
<dbReference type="InterPro" id="IPR009003">
    <property type="entry name" value="Peptidase_S1_PA"/>
</dbReference>
<dbReference type="Gene3D" id="2.40.10.10">
    <property type="entry name" value="Trypsin-like serine proteases"/>
    <property type="match status" value="1"/>
</dbReference>
<evidence type="ECO:0000259" key="3">
    <source>
        <dbReference type="PROSITE" id="PS50240"/>
    </source>
</evidence>